<reference evidence="2" key="1">
    <citation type="submission" date="2018-05" db="EMBL/GenBank/DDBJ databases">
        <title>Draft genome of Mucuna pruriens seed.</title>
        <authorList>
            <person name="Nnadi N.E."/>
            <person name="Vos R."/>
            <person name="Hasami M.H."/>
            <person name="Devisetty U.K."/>
            <person name="Aguiy J.C."/>
        </authorList>
    </citation>
    <scope>NUCLEOTIDE SEQUENCE [LARGE SCALE GENOMIC DNA]</scope>
    <source>
        <strain evidence="2">JCA_2017</strain>
    </source>
</reference>
<dbReference type="OrthoDB" id="123528at2759"/>
<dbReference type="STRING" id="157652.A0A371FYJ6"/>
<protein>
    <recommendedName>
        <fullName evidence="1">Reverse transcriptase Ty1/copia-type domain-containing protein</fullName>
    </recommendedName>
</protein>
<dbReference type="AlphaFoldDB" id="A0A371FYJ6"/>
<feature type="domain" description="Reverse transcriptase Ty1/copia-type" evidence="1">
    <location>
        <begin position="60"/>
        <end position="184"/>
    </location>
</feature>
<gene>
    <name evidence="2" type="ORF">CR513_35757</name>
</gene>
<dbReference type="InterPro" id="IPR013103">
    <property type="entry name" value="RVT_2"/>
</dbReference>
<evidence type="ECO:0000259" key="1">
    <source>
        <dbReference type="Pfam" id="PF07727"/>
    </source>
</evidence>
<comment type="caution">
    <text evidence="2">The sequence shown here is derived from an EMBL/GenBank/DDBJ whole genome shotgun (WGS) entry which is preliminary data.</text>
</comment>
<feature type="non-terminal residue" evidence="2">
    <location>
        <position position="1"/>
    </location>
</feature>
<proteinExistence type="predicted"/>
<organism evidence="2 3">
    <name type="scientific">Mucuna pruriens</name>
    <name type="common">Velvet bean</name>
    <name type="synonym">Dolichos pruriens</name>
    <dbReference type="NCBI Taxonomy" id="157652"/>
    <lineage>
        <taxon>Eukaryota</taxon>
        <taxon>Viridiplantae</taxon>
        <taxon>Streptophyta</taxon>
        <taxon>Embryophyta</taxon>
        <taxon>Tracheophyta</taxon>
        <taxon>Spermatophyta</taxon>
        <taxon>Magnoliopsida</taxon>
        <taxon>eudicotyledons</taxon>
        <taxon>Gunneridae</taxon>
        <taxon>Pentapetalae</taxon>
        <taxon>rosids</taxon>
        <taxon>fabids</taxon>
        <taxon>Fabales</taxon>
        <taxon>Fabaceae</taxon>
        <taxon>Papilionoideae</taxon>
        <taxon>50 kb inversion clade</taxon>
        <taxon>NPAAA clade</taxon>
        <taxon>indigoferoid/millettioid clade</taxon>
        <taxon>Phaseoleae</taxon>
        <taxon>Mucuna</taxon>
    </lineage>
</organism>
<evidence type="ECO:0000313" key="2">
    <source>
        <dbReference type="EMBL" id="RDX83338.1"/>
    </source>
</evidence>
<dbReference type="EMBL" id="QJKJ01007386">
    <property type="protein sequence ID" value="RDX83338.1"/>
    <property type="molecule type" value="Genomic_DNA"/>
</dbReference>
<name>A0A371FYJ6_MUCPR</name>
<dbReference type="Pfam" id="PF07727">
    <property type="entry name" value="RVT_2"/>
    <property type="match status" value="1"/>
</dbReference>
<accession>A0A371FYJ6</accession>
<evidence type="ECO:0000313" key="3">
    <source>
        <dbReference type="Proteomes" id="UP000257109"/>
    </source>
</evidence>
<sequence length="358" mass="42385">MVMLNVTKQGWLFKEIIRKKASTITKPLHQLQIWSPFGLYWLRQLHDPGFCIRWMFIMFFFHDDLDKEVYMQLPLGFSCGDFQKVCKFQKSLYRLRQASQNWFAKLTTTLKEYWFQQSRANYSLFTYHSEDVILIVLVYVNDLIIARNNENVIEGFKRYLSTCFHTKDLGNLNFILGLEVARGPQEIFFMSAKICFGHNLKDRVIECAKPIGFPLKQNHRLAFANSAILEDPEIYHRLLNLCNILNKSIEKLQHRDLTLYAYYDSDWASYPPTRHFLYLEKSKKQVIVSYSSGEAKYRSMTTIINYHYICDEIQDDNIITTHVRTYNQLVNILTKALDRHQFDFLLGKLDIRNPHAPT</sequence>
<keyword evidence="3" id="KW-1185">Reference proteome</keyword>
<dbReference type="Proteomes" id="UP000257109">
    <property type="component" value="Unassembled WGS sequence"/>
</dbReference>